<evidence type="ECO:0000256" key="11">
    <source>
        <dbReference type="ARBA" id="ARBA00023317"/>
    </source>
</evidence>
<evidence type="ECO:0000259" key="15">
    <source>
        <dbReference type="Pfam" id="PF02887"/>
    </source>
</evidence>
<evidence type="ECO:0000256" key="12">
    <source>
        <dbReference type="NCBIfam" id="TIGR01064"/>
    </source>
</evidence>
<dbReference type="SUPFAM" id="SSF51621">
    <property type="entry name" value="Phosphoenolpyruvate/pyruvate domain"/>
    <property type="match status" value="1"/>
</dbReference>
<evidence type="ECO:0000256" key="8">
    <source>
        <dbReference type="ARBA" id="ARBA00022840"/>
    </source>
</evidence>
<dbReference type="InterPro" id="IPR011037">
    <property type="entry name" value="Pyrv_Knase-like_insert_dom_sf"/>
</dbReference>
<dbReference type="EC" id="2.7.1.40" evidence="3 12"/>
<dbReference type="NCBIfam" id="TIGR01064">
    <property type="entry name" value="pyruv_kin"/>
    <property type="match status" value="1"/>
</dbReference>
<dbReference type="AlphaFoldDB" id="A0A397QEK3"/>
<keyword evidence="10 13" id="KW-0324">Glycolysis</keyword>
<keyword evidence="4 13" id="KW-0808">Transferase</keyword>
<dbReference type="Gene3D" id="2.40.33.10">
    <property type="entry name" value="PK beta-barrel domain-like"/>
    <property type="match status" value="1"/>
</dbReference>
<organism evidence="16 17">
    <name type="scientific">Dichotomicrobium thermohalophilum</name>
    <dbReference type="NCBI Taxonomy" id="933063"/>
    <lineage>
        <taxon>Bacteria</taxon>
        <taxon>Pseudomonadati</taxon>
        <taxon>Pseudomonadota</taxon>
        <taxon>Alphaproteobacteria</taxon>
        <taxon>Hyphomicrobiales</taxon>
        <taxon>Hyphomicrobiaceae</taxon>
        <taxon>Dichotomicrobium</taxon>
    </lineage>
</organism>
<sequence length="477" mass="50433">MAARRVKIVATLGPASFSPETIGRLIAAGTDTFRINMSHTSHDAATAAVQAIRAAEARAERPIGILVDLQGPKLRIGDFADGAVDVEHGATFRFDKSRAPGTAERVHLPHPEIFTSVAPGDRLLLDDGKLRLDVTQISADAITAQVVIGGSLSGRKGISLPDTELPVGALTAKDRADLDFMLEQDVDWLALSFVQREDDIAEAAKLARGRAAIMAKIEKPAAVHRIDRILERADALMVARGDLGVEMPLQQVPGLQKSLTRAARRAGKPIVIATQMLESMIDAPAPTRAEVSDVATAVFEGADAVMLSAESAVGKYPVEAVEAMADIAAEVERDPLYDSIIHAPELGPDENAPGAISAAACSIAKSLNLALIICYTATGATALRAVRHRPSTPVLALTPVPETARRLALAWGLRCVLTDDPSDLDDMVERACGIAREWGFAEPGQRVIIAAGVPLGTPGATNMLRVAFIEPASRSRP</sequence>
<name>A0A397QEK3_9HYPH</name>
<dbReference type="PANTHER" id="PTHR11817">
    <property type="entry name" value="PYRUVATE KINASE"/>
    <property type="match status" value="1"/>
</dbReference>
<evidence type="ECO:0000256" key="13">
    <source>
        <dbReference type="RuleBase" id="RU000504"/>
    </source>
</evidence>
<dbReference type="GO" id="GO:0004743">
    <property type="term" value="F:pyruvate kinase activity"/>
    <property type="evidence" value="ECO:0007669"/>
    <property type="project" value="UniProtKB-UniRule"/>
</dbReference>
<dbReference type="InterPro" id="IPR015793">
    <property type="entry name" value="Pyrv_Knase_brl"/>
</dbReference>
<keyword evidence="5" id="KW-0479">Metal-binding</keyword>
<feature type="domain" description="Pyruvate kinase C-terminal" evidence="15">
    <location>
        <begin position="355"/>
        <end position="466"/>
    </location>
</feature>
<dbReference type="InterPro" id="IPR015795">
    <property type="entry name" value="Pyrv_Knase_C"/>
</dbReference>
<dbReference type="InterPro" id="IPR015813">
    <property type="entry name" value="Pyrv/PenolPyrv_kinase-like_dom"/>
</dbReference>
<keyword evidence="6" id="KW-0547">Nucleotide-binding</keyword>
<dbReference type="InterPro" id="IPR015806">
    <property type="entry name" value="Pyrv_Knase_insert_dom_sf"/>
</dbReference>
<dbReference type="Gene3D" id="3.20.20.60">
    <property type="entry name" value="Phosphoenolpyruvate-binding domains"/>
    <property type="match status" value="1"/>
</dbReference>
<evidence type="ECO:0000256" key="3">
    <source>
        <dbReference type="ARBA" id="ARBA00012142"/>
    </source>
</evidence>
<keyword evidence="7 13" id="KW-0418">Kinase</keyword>
<evidence type="ECO:0000256" key="1">
    <source>
        <dbReference type="ARBA" id="ARBA00004997"/>
    </source>
</evidence>
<keyword evidence="9 13" id="KW-0460">Magnesium</keyword>
<reference evidence="16 17" key="1">
    <citation type="submission" date="2018-08" db="EMBL/GenBank/DDBJ databases">
        <title>Genomic Encyclopedia of Archaeal and Bacterial Type Strains, Phase II (KMG-II): from individual species to whole genera.</title>
        <authorList>
            <person name="Goeker M."/>
        </authorList>
    </citation>
    <scope>NUCLEOTIDE SEQUENCE [LARGE SCALE GENOMIC DNA]</scope>
    <source>
        <strain evidence="16 17">DSM 5002</strain>
    </source>
</reference>
<dbReference type="NCBIfam" id="NF004886">
    <property type="entry name" value="PRK06247.1"/>
    <property type="match status" value="1"/>
</dbReference>
<accession>A0A397QEK3</accession>
<evidence type="ECO:0000256" key="6">
    <source>
        <dbReference type="ARBA" id="ARBA00022741"/>
    </source>
</evidence>
<evidence type="ECO:0000259" key="14">
    <source>
        <dbReference type="Pfam" id="PF00224"/>
    </source>
</evidence>
<dbReference type="Pfam" id="PF00224">
    <property type="entry name" value="PK"/>
    <property type="match status" value="1"/>
</dbReference>
<dbReference type="SUPFAM" id="SSF52935">
    <property type="entry name" value="PK C-terminal domain-like"/>
    <property type="match status" value="1"/>
</dbReference>
<dbReference type="Proteomes" id="UP000266273">
    <property type="component" value="Unassembled WGS sequence"/>
</dbReference>
<comment type="catalytic activity">
    <reaction evidence="13">
        <text>pyruvate + ATP = phosphoenolpyruvate + ADP + H(+)</text>
        <dbReference type="Rhea" id="RHEA:18157"/>
        <dbReference type="ChEBI" id="CHEBI:15361"/>
        <dbReference type="ChEBI" id="CHEBI:15378"/>
        <dbReference type="ChEBI" id="CHEBI:30616"/>
        <dbReference type="ChEBI" id="CHEBI:58702"/>
        <dbReference type="ChEBI" id="CHEBI:456216"/>
        <dbReference type="EC" id="2.7.1.40"/>
    </reaction>
</comment>
<dbReference type="SUPFAM" id="SSF50800">
    <property type="entry name" value="PK beta-barrel domain-like"/>
    <property type="match status" value="1"/>
</dbReference>
<comment type="caution">
    <text evidence="16">The sequence shown here is derived from an EMBL/GenBank/DDBJ whole genome shotgun (WGS) entry which is preliminary data.</text>
</comment>
<evidence type="ECO:0000313" key="17">
    <source>
        <dbReference type="Proteomes" id="UP000266273"/>
    </source>
</evidence>
<evidence type="ECO:0000256" key="2">
    <source>
        <dbReference type="ARBA" id="ARBA00008663"/>
    </source>
</evidence>
<dbReference type="GO" id="GO:0016301">
    <property type="term" value="F:kinase activity"/>
    <property type="evidence" value="ECO:0007669"/>
    <property type="project" value="UniProtKB-KW"/>
</dbReference>
<dbReference type="PRINTS" id="PR01050">
    <property type="entry name" value="PYRUVTKNASE"/>
</dbReference>
<dbReference type="InterPro" id="IPR036918">
    <property type="entry name" value="Pyrv_Knase_C_sf"/>
</dbReference>
<dbReference type="RefSeq" id="WP_119061468.1">
    <property type="nucleotide sequence ID" value="NZ_QXDF01000001.1"/>
</dbReference>
<comment type="similarity">
    <text evidence="2 13">Belongs to the pyruvate kinase family.</text>
</comment>
<evidence type="ECO:0000256" key="5">
    <source>
        <dbReference type="ARBA" id="ARBA00022723"/>
    </source>
</evidence>
<dbReference type="NCBIfam" id="NF004978">
    <property type="entry name" value="PRK06354.1"/>
    <property type="match status" value="1"/>
</dbReference>
<feature type="domain" description="Pyruvate kinase barrel" evidence="14">
    <location>
        <begin position="4"/>
        <end position="321"/>
    </location>
</feature>
<dbReference type="Pfam" id="PF02887">
    <property type="entry name" value="PK_C"/>
    <property type="match status" value="1"/>
</dbReference>
<keyword evidence="11 16" id="KW-0670">Pyruvate</keyword>
<protein>
    <recommendedName>
        <fullName evidence="3 12">Pyruvate kinase</fullName>
        <ecNumber evidence="3 12">2.7.1.40</ecNumber>
    </recommendedName>
</protein>
<proteinExistence type="inferred from homology"/>
<dbReference type="Gene3D" id="3.40.1380.20">
    <property type="entry name" value="Pyruvate kinase, C-terminal domain"/>
    <property type="match status" value="1"/>
</dbReference>
<dbReference type="OrthoDB" id="9812123at2"/>
<keyword evidence="8" id="KW-0067">ATP-binding</keyword>
<dbReference type="GO" id="GO:0000287">
    <property type="term" value="F:magnesium ion binding"/>
    <property type="evidence" value="ECO:0007669"/>
    <property type="project" value="UniProtKB-UniRule"/>
</dbReference>
<dbReference type="GO" id="GO:0005524">
    <property type="term" value="F:ATP binding"/>
    <property type="evidence" value="ECO:0007669"/>
    <property type="project" value="UniProtKB-KW"/>
</dbReference>
<dbReference type="InterPro" id="IPR001697">
    <property type="entry name" value="Pyr_Knase"/>
</dbReference>
<evidence type="ECO:0000256" key="4">
    <source>
        <dbReference type="ARBA" id="ARBA00022679"/>
    </source>
</evidence>
<evidence type="ECO:0000256" key="10">
    <source>
        <dbReference type="ARBA" id="ARBA00023152"/>
    </source>
</evidence>
<dbReference type="InterPro" id="IPR040442">
    <property type="entry name" value="Pyrv_kinase-like_dom_sf"/>
</dbReference>
<evidence type="ECO:0000256" key="7">
    <source>
        <dbReference type="ARBA" id="ARBA00022777"/>
    </source>
</evidence>
<keyword evidence="17" id="KW-1185">Reference proteome</keyword>
<evidence type="ECO:0000313" key="16">
    <source>
        <dbReference type="EMBL" id="RIA56701.1"/>
    </source>
</evidence>
<dbReference type="FunFam" id="2.40.33.10:FF:000001">
    <property type="entry name" value="Pyruvate kinase"/>
    <property type="match status" value="1"/>
</dbReference>
<dbReference type="EMBL" id="QXDF01000001">
    <property type="protein sequence ID" value="RIA56701.1"/>
    <property type="molecule type" value="Genomic_DNA"/>
</dbReference>
<dbReference type="NCBIfam" id="NF004491">
    <property type="entry name" value="PRK05826.1"/>
    <property type="match status" value="1"/>
</dbReference>
<dbReference type="GO" id="GO:0030955">
    <property type="term" value="F:potassium ion binding"/>
    <property type="evidence" value="ECO:0007669"/>
    <property type="project" value="UniProtKB-UniRule"/>
</dbReference>
<gene>
    <name evidence="16" type="ORF">BXY53_1808</name>
</gene>
<comment type="pathway">
    <text evidence="1 13">Carbohydrate degradation; glycolysis; pyruvate from D-glyceraldehyde 3-phosphate: step 5/5.</text>
</comment>
<dbReference type="UniPathway" id="UPA00109">
    <property type="reaction ID" value="UER00188"/>
</dbReference>
<evidence type="ECO:0000256" key="9">
    <source>
        <dbReference type="ARBA" id="ARBA00022842"/>
    </source>
</evidence>